<dbReference type="GO" id="GO:0005793">
    <property type="term" value="C:endoplasmic reticulum-Golgi intermediate compartment"/>
    <property type="evidence" value="ECO:0007669"/>
    <property type="project" value="UniProtKB-SubCell"/>
</dbReference>
<feature type="region of interest" description="Disordered" evidence="5">
    <location>
        <begin position="1624"/>
        <end position="1674"/>
    </location>
</feature>
<accession>A0AAD9JSB2</accession>
<feature type="compositionally biased region" description="Low complexity" evidence="5">
    <location>
        <begin position="1650"/>
        <end position="1660"/>
    </location>
</feature>
<feature type="compositionally biased region" description="Basic and acidic residues" evidence="5">
    <location>
        <begin position="463"/>
        <end position="474"/>
    </location>
</feature>
<keyword evidence="8" id="KW-1185">Reference proteome</keyword>
<comment type="caution">
    <text evidence="7">The sequence shown here is derived from an EMBL/GenBank/DDBJ whole genome shotgun (WGS) entry which is preliminary data.</text>
</comment>
<gene>
    <name evidence="7" type="ORF">LSH36_179g04010</name>
</gene>
<dbReference type="GO" id="GO:0016197">
    <property type="term" value="P:endosomal transport"/>
    <property type="evidence" value="ECO:0007669"/>
    <property type="project" value="UniProtKB-ARBA"/>
</dbReference>
<feature type="region of interest" description="Disordered" evidence="5">
    <location>
        <begin position="493"/>
        <end position="514"/>
    </location>
</feature>
<dbReference type="SMART" id="SM00222">
    <property type="entry name" value="Sec7"/>
    <property type="match status" value="1"/>
</dbReference>
<feature type="compositionally biased region" description="Basic and acidic residues" evidence="5">
    <location>
        <begin position="1664"/>
        <end position="1674"/>
    </location>
</feature>
<dbReference type="Gene3D" id="1.10.1000.11">
    <property type="entry name" value="Arf Nucleotide-binding Site Opener,domain 2"/>
    <property type="match status" value="1"/>
</dbReference>
<feature type="compositionally biased region" description="Polar residues" evidence="5">
    <location>
        <begin position="326"/>
        <end position="353"/>
    </location>
</feature>
<dbReference type="PROSITE" id="PS50190">
    <property type="entry name" value="SEC7"/>
    <property type="match status" value="1"/>
</dbReference>
<comment type="subcellular location">
    <subcellularLocation>
        <location evidence="2">Endoplasmic reticulum-Golgi intermediate compartment</location>
    </subcellularLocation>
    <subcellularLocation>
        <location evidence="1">Golgi apparatus</location>
        <location evidence="1">cis-Golgi network</location>
    </subcellularLocation>
</comment>
<feature type="domain" description="SEC7" evidence="6">
    <location>
        <begin position="834"/>
        <end position="1024"/>
    </location>
</feature>
<feature type="compositionally biased region" description="Polar residues" evidence="5">
    <location>
        <begin position="446"/>
        <end position="462"/>
    </location>
</feature>
<feature type="region of interest" description="Disordered" evidence="5">
    <location>
        <begin position="1909"/>
        <end position="1952"/>
    </location>
</feature>
<feature type="compositionally biased region" description="Polar residues" evidence="5">
    <location>
        <begin position="504"/>
        <end position="514"/>
    </location>
</feature>
<reference evidence="7" key="1">
    <citation type="journal article" date="2023" name="Mol. Biol. Evol.">
        <title>Third-Generation Sequencing Reveals the Adaptive Role of the Epigenome in Three Deep-Sea Polychaetes.</title>
        <authorList>
            <person name="Perez M."/>
            <person name="Aroh O."/>
            <person name="Sun Y."/>
            <person name="Lan Y."/>
            <person name="Juniper S.K."/>
            <person name="Young C.R."/>
            <person name="Angers B."/>
            <person name="Qian P.Y."/>
        </authorList>
    </citation>
    <scope>NUCLEOTIDE SEQUENCE</scope>
    <source>
        <strain evidence="7">P08H-3</strain>
    </source>
</reference>
<dbReference type="Pfam" id="PF12783">
    <property type="entry name" value="Sec7-like_HUS"/>
    <property type="match status" value="1"/>
</dbReference>
<feature type="compositionally biased region" description="Polar residues" evidence="5">
    <location>
        <begin position="1497"/>
        <end position="1506"/>
    </location>
</feature>
<dbReference type="CDD" id="cd00171">
    <property type="entry name" value="Sec7"/>
    <property type="match status" value="1"/>
</dbReference>
<organism evidence="7 8">
    <name type="scientific">Paralvinella palmiformis</name>
    <dbReference type="NCBI Taxonomy" id="53620"/>
    <lineage>
        <taxon>Eukaryota</taxon>
        <taxon>Metazoa</taxon>
        <taxon>Spiralia</taxon>
        <taxon>Lophotrochozoa</taxon>
        <taxon>Annelida</taxon>
        <taxon>Polychaeta</taxon>
        <taxon>Sedentaria</taxon>
        <taxon>Canalipalpata</taxon>
        <taxon>Terebellida</taxon>
        <taxon>Terebelliformia</taxon>
        <taxon>Alvinellidae</taxon>
        <taxon>Paralvinella</taxon>
    </lineage>
</organism>
<evidence type="ECO:0000313" key="7">
    <source>
        <dbReference type="EMBL" id="KAK2158001.1"/>
    </source>
</evidence>
<dbReference type="EMBL" id="JAODUP010000179">
    <property type="protein sequence ID" value="KAK2158001.1"/>
    <property type="molecule type" value="Genomic_DNA"/>
</dbReference>
<evidence type="ECO:0000256" key="4">
    <source>
        <dbReference type="ARBA" id="ARBA00023034"/>
    </source>
</evidence>
<feature type="compositionally biased region" description="Low complexity" evidence="5">
    <location>
        <begin position="410"/>
        <end position="421"/>
    </location>
</feature>
<feature type="region of interest" description="Disordered" evidence="5">
    <location>
        <begin position="751"/>
        <end position="771"/>
    </location>
</feature>
<evidence type="ECO:0000256" key="2">
    <source>
        <dbReference type="ARBA" id="ARBA00004399"/>
    </source>
</evidence>
<evidence type="ECO:0000256" key="1">
    <source>
        <dbReference type="ARBA" id="ARBA00004222"/>
    </source>
</evidence>
<sequence length="2081" mass="232727">MSCQSPHDSIAAHGASNPRPFGYESYALTNCAITAYKPAKRRPRSNTELHLLIIKSHPQSVKFHATTKNMASSIKMGHPENGIYIIQGEVNLVVTAMRRNSRWTSHSHQDDEQDPLVNSFAQLKEILNAISDLQELAPNEFLSPFLEVIRSEDTTGPITGLALTSVNKFLSYGLIDANSVTAGAAIENIADAVTHARFVGTDPSNDEVILMKILHVLRTLLLTPAGAMLTNEAVCEIMQSCFRICFEMRLSELLRKSAEHTLMDMVQLLFSRLPQFKEDPKWATSLKKVRHRLHDLLKMRAGGMEPNRGRYRKRSPKPKQRKGSKGQPTQLQGSAEVVQTQPPEGDPTSQSSEQEAENVSEAHQQGQGLEVGDALKKDAAASGANQRQIQPPDSLPTPPESNVASPEDYPSSATPTIATTPCDEDDRTVVDIQSSFKQDSSDVDNADNSMDLSRTESQLMESSENRHYLDSPKVDKTLGTCSEQDYNTEHLALPQEGTEDGESVHSTTDMSDGASVQDNAEYVNPRGVRFMPHHLQNKDGTGPHIPYGLPCVRELFRFLVSLTNPMDRHNTEIMIDMGLRLLTVALESGADYISSFSSLTCLVKDDMCKNLFFLLQSDRLLLFASSIRVCFLLFESMRNKLKFQLEMYLTKLMEIIVSDSPRVSYEQREVALESVVQLLRIPGLVTELYLNYDCDLYCSNLFEDLMKLLSKNAFPVSGLYTTHLLSLDALLAVIDSIEQHCHHRVLHTAKKEEDKERSVLNEGRTEGAGSVTELEELAVPPTPPPSGYSVAEKMQVLSELDIDDIKQKNKDVRSGPRIRPNRMKVSSDIPTEEVLAAIKHKKKLYHTGSEQFNIKPSKGIAFLQSHGLLMDPLDPGEIVVFLKENPKLDKRQIGEYISDRKSTVMLEAFQKSFNFDGVRIDEALRMYLESFRLPGEAPVIARLLEYFADHWHKMNGEPFANTDAAFTLAYAVLMLNTDQHNTNAKKQNIPMTVEEFKKNLRTVNGGQDFDEDMLEEVFNSIKNEEIVMPSEQHGIVRENYLWKMMIRRGTYKEGVFTHAPTGAFDRDLFVIVWGPTVAALSFVFDKSVDEPIIQKAISGFRKCAMISAHYGISDVFDNLVISLCKFTTLLSSAESAETIPISFGNNNKAQLAARTVFGLAHRHGDILREGWKNIIDCLLQLYRAKMLPEVLVKVEDFIDPSGKISLIREETSTNQRSESGVLSSFYSYFTLTESAPQRGPSPEEQEATKRAHKCIADCHVEQLIQESKFLRVDSLQELLKALIFASQCPEVHDPMNGMSRCDEDSAVFFLELLIKVVLQNRDRICPFWQSIRDHIYNLAVNVTEPTFLVERTVVALLRLAIRLLRREEIAPQVLASLRILLMIKPIVIHAVSRQVAYGLHDLLKTNAANIHSMADWFTLFTLLEVVGAGTNPPPLMQVGVDGNSIQPEMLTESGAQSDSELTTSSTQASSEGGERGYTSDSELYESASHHGNKVNAAASSNRTNINGEMEIKPLPDSHGSWVLPIDPVDSKPDNTSIKVYNKQHPDSQLPSPDESVDSKNRTLKRNQYSIDLNESLTSHDPKSLTKCCETLAFLVRDAAHITPHNFESCVHTIRTFVEASLNGGHPLKTSYKHSPSGDKKKAFRRKKADSSMSRSKSSPSHLTQLHDSDEEKDSNGYHSLSVQLLDLMHTLHTRAATIFSSWAEEESKFGMEQTDPTQVLPVIDAGTSTLWTKCWCPLLQGIACLCCDSRRQVRSQALTYLQRALLVHDLQTLSAFEWESCFNKVLFPLLSKLLEPINALDPSGIEETRMRASTLLCKVFLQHLTPLLSLTTFTALWLTILDFMDKYMHADRSDLLCEAIPESLKNMLLVMHTAGILQNGNADDSQLWKLTWDRIDTFLPNLREEVFKPHEISEMRRQGKDSTPTRHEEKQQTKTTPADQTQQDGTGTQQQYKQQQYYEQQYAQQAYQYAQQQHAAAAQHCPSSAVPVHGGVISDITDVLPVSDANPELYLTSTGAPVLHPPLPSTMTAAVSVTESSPSQSVPLLLNPDIIQSTNIPILSPQVIAYVTNHQRHNLDVKLGI</sequence>
<dbReference type="Pfam" id="PF23325">
    <property type="entry name" value="TPR_28"/>
    <property type="match status" value="1"/>
</dbReference>
<dbReference type="Proteomes" id="UP001208570">
    <property type="component" value="Unassembled WGS sequence"/>
</dbReference>
<evidence type="ECO:0000256" key="3">
    <source>
        <dbReference type="ARBA" id="ARBA00022448"/>
    </source>
</evidence>
<dbReference type="InterPro" id="IPR032691">
    <property type="entry name" value="Mon2/Sec7/BIG1-like_HUS"/>
</dbReference>
<feature type="compositionally biased region" description="Basic and acidic residues" evidence="5">
    <location>
        <begin position="751"/>
        <end position="765"/>
    </location>
</feature>
<feature type="compositionally biased region" description="Polar residues" evidence="5">
    <location>
        <begin position="1453"/>
        <end position="1470"/>
    </location>
</feature>
<dbReference type="Gene3D" id="1.10.220.20">
    <property type="match status" value="1"/>
</dbReference>
<feature type="compositionally biased region" description="Basic and acidic residues" evidence="5">
    <location>
        <begin position="1909"/>
        <end position="1932"/>
    </location>
</feature>
<dbReference type="GO" id="GO:0005085">
    <property type="term" value="F:guanyl-nucleotide exchange factor activity"/>
    <property type="evidence" value="ECO:0007669"/>
    <property type="project" value="InterPro"/>
</dbReference>
<feature type="compositionally biased region" description="Basic residues" evidence="5">
    <location>
        <begin position="309"/>
        <end position="324"/>
    </location>
</feature>
<dbReference type="FunFam" id="1.10.1000.11:FF:000007">
    <property type="entry name" value="Golgi-specific brefeldin A-resistance guanine nucleotide exchange factor 1"/>
    <property type="match status" value="1"/>
</dbReference>
<keyword evidence="4" id="KW-0333">Golgi apparatus</keyword>
<dbReference type="SUPFAM" id="SSF48425">
    <property type="entry name" value="Sec7 domain"/>
    <property type="match status" value="1"/>
</dbReference>
<evidence type="ECO:0000256" key="5">
    <source>
        <dbReference type="SAM" id="MobiDB-lite"/>
    </source>
</evidence>
<name>A0AAD9JSB2_9ANNE</name>
<dbReference type="InterPro" id="IPR056604">
    <property type="entry name" value="GBF1-like_TPR"/>
</dbReference>
<feature type="compositionally biased region" description="Low complexity" evidence="5">
    <location>
        <begin position="1938"/>
        <end position="1952"/>
    </location>
</feature>
<feature type="region of interest" description="Disordered" evidence="5">
    <location>
        <begin position="297"/>
        <end position="474"/>
    </location>
</feature>
<dbReference type="InterPro" id="IPR000904">
    <property type="entry name" value="Sec7_dom"/>
</dbReference>
<dbReference type="Pfam" id="PF01369">
    <property type="entry name" value="Sec7"/>
    <property type="match status" value="1"/>
</dbReference>
<evidence type="ECO:0000259" key="6">
    <source>
        <dbReference type="PROSITE" id="PS50190"/>
    </source>
</evidence>
<dbReference type="GO" id="GO:0010256">
    <property type="term" value="P:endomembrane system organization"/>
    <property type="evidence" value="ECO:0007669"/>
    <property type="project" value="UniProtKB-ARBA"/>
</dbReference>
<proteinExistence type="predicted"/>
<feature type="region of interest" description="Disordered" evidence="5">
    <location>
        <begin position="1452"/>
        <end position="1560"/>
    </location>
</feature>
<dbReference type="InterPro" id="IPR023394">
    <property type="entry name" value="Sec7_C_sf"/>
</dbReference>
<evidence type="ECO:0000313" key="8">
    <source>
        <dbReference type="Proteomes" id="UP001208570"/>
    </source>
</evidence>
<dbReference type="PANTHER" id="PTHR10663:SF388">
    <property type="entry name" value="GOLGI-SPECIFIC BREFELDIN A-RESISTANCE GUANINE NUCLEOTIDE EXCHANGE FACTOR 1"/>
    <property type="match status" value="1"/>
</dbReference>
<dbReference type="InterPro" id="IPR035999">
    <property type="entry name" value="Sec7_dom_sf"/>
</dbReference>
<keyword evidence="3" id="KW-0813">Transport</keyword>
<dbReference type="PANTHER" id="PTHR10663">
    <property type="entry name" value="GUANYL-NUCLEOTIDE EXCHANGE FACTOR"/>
    <property type="match status" value="1"/>
</dbReference>
<dbReference type="GO" id="GO:0032012">
    <property type="term" value="P:regulation of ARF protein signal transduction"/>
    <property type="evidence" value="ECO:0007669"/>
    <property type="project" value="InterPro"/>
</dbReference>
<protein>
    <recommendedName>
        <fullName evidence="6">SEC7 domain-containing protein</fullName>
    </recommendedName>
</protein>
<dbReference type="GO" id="GO:0005794">
    <property type="term" value="C:Golgi apparatus"/>
    <property type="evidence" value="ECO:0007669"/>
    <property type="project" value="UniProtKB-SubCell"/>
</dbReference>